<feature type="transmembrane region" description="Helical" evidence="6">
    <location>
        <begin position="470"/>
        <end position="493"/>
    </location>
</feature>
<evidence type="ECO:0000256" key="6">
    <source>
        <dbReference type="SAM" id="Phobius"/>
    </source>
</evidence>
<dbReference type="InterPro" id="IPR047699">
    <property type="entry name" value="Permease_put_prefix"/>
</dbReference>
<dbReference type="eggNOG" id="COG0577">
    <property type="taxonomic scope" value="Bacteria"/>
</dbReference>
<dbReference type="STRING" id="1237149.C900_05787"/>
<dbReference type="InterPro" id="IPR003838">
    <property type="entry name" value="ABC3_permease_C"/>
</dbReference>
<dbReference type="Proteomes" id="UP000011135">
    <property type="component" value="Unassembled WGS sequence"/>
</dbReference>
<name>L8JIY4_9BACT</name>
<feature type="transmembrane region" description="Helical" evidence="6">
    <location>
        <begin position="773"/>
        <end position="795"/>
    </location>
</feature>
<feature type="domain" description="MacB-like periplasmic core" evidence="8">
    <location>
        <begin position="528"/>
        <end position="734"/>
    </location>
</feature>
<dbReference type="Pfam" id="PF12704">
    <property type="entry name" value="MacB_PCD"/>
    <property type="match status" value="2"/>
</dbReference>
<feature type="domain" description="ABC3 transporter permease C-terminal" evidence="7">
    <location>
        <begin position="381"/>
        <end position="495"/>
    </location>
</feature>
<gene>
    <name evidence="9" type="ORF">C900_05787</name>
</gene>
<proteinExistence type="predicted"/>
<keyword evidence="4 6" id="KW-1133">Transmembrane helix</keyword>
<dbReference type="EMBL" id="AMZN01000091">
    <property type="protein sequence ID" value="ELR68841.1"/>
    <property type="molecule type" value="Genomic_DNA"/>
</dbReference>
<evidence type="ECO:0000313" key="10">
    <source>
        <dbReference type="Proteomes" id="UP000011135"/>
    </source>
</evidence>
<comment type="caution">
    <text evidence="9">The sequence shown here is derived from an EMBL/GenBank/DDBJ whole genome shotgun (WGS) entry which is preliminary data.</text>
</comment>
<evidence type="ECO:0000259" key="7">
    <source>
        <dbReference type="Pfam" id="PF02687"/>
    </source>
</evidence>
<organism evidence="9 10">
    <name type="scientific">Fulvivirga imtechensis AK7</name>
    <dbReference type="NCBI Taxonomy" id="1237149"/>
    <lineage>
        <taxon>Bacteria</taxon>
        <taxon>Pseudomonadati</taxon>
        <taxon>Bacteroidota</taxon>
        <taxon>Cytophagia</taxon>
        <taxon>Cytophagales</taxon>
        <taxon>Fulvivirgaceae</taxon>
        <taxon>Fulvivirga</taxon>
    </lineage>
</organism>
<evidence type="ECO:0008006" key="11">
    <source>
        <dbReference type="Google" id="ProtNLM"/>
    </source>
</evidence>
<dbReference type="PATRIC" id="fig|1237149.3.peg.5106"/>
<dbReference type="GO" id="GO:0005886">
    <property type="term" value="C:plasma membrane"/>
    <property type="evidence" value="ECO:0007669"/>
    <property type="project" value="UniProtKB-SubCell"/>
</dbReference>
<comment type="subcellular location">
    <subcellularLocation>
        <location evidence="1">Cell membrane</location>
        <topology evidence="1">Multi-pass membrane protein</topology>
    </subcellularLocation>
</comment>
<dbReference type="GO" id="GO:0022857">
    <property type="term" value="F:transmembrane transporter activity"/>
    <property type="evidence" value="ECO:0007669"/>
    <property type="project" value="TreeGrafter"/>
</dbReference>
<feature type="domain" description="MacB-like periplasmic core" evidence="8">
    <location>
        <begin position="102"/>
        <end position="329"/>
    </location>
</feature>
<protein>
    <recommendedName>
        <fullName evidence="11">ABC transporter permease</fullName>
    </recommendedName>
</protein>
<feature type="domain" description="ABC3 transporter permease C-terminal" evidence="7">
    <location>
        <begin position="776"/>
        <end position="888"/>
    </location>
</feature>
<evidence type="ECO:0000256" key="5">
    <source>
        <dbReference type="ARBA" id="ARBA00023136"/>
    </source>
</evidence>
<feature type="transmembrane region" description="Helical" evidence="6">
    <location>
        <begin position="514"/>
        <end position="538"/>
    </location>
</feature>
<dbReference type="AlphaFoldDB" id="L8JIY4"/>
<dbReference type="PANTHER" id="PTHR30572">
    <property type="entry name" value="MEMBRANE COMPONENT OF TRANSPORTER-RELATED"/>
    <property type="match status" value="1"/>
</dbReference>
<reference evidence="9 10" key="1">
    <citation type="submission" date="2012-12" db="EMBL/GenBank/DDBJ databases">
        <title>Genome assembly of Fulvivirga imtechensis AK7.</title>
        <authorList>
            <person name="Nupur N."/>
            <person name="Khatri I."/>
            <person name="Kumar R."/>
            <person name="Subramanian S."/>
            <person name="Pinnaka A."/>
        </authorList>
    </citation>
    <scope>NUCLEOTIDE SEQUENCE [LARGE SCALE GENOMIC DNA]</scope>
    <source>
        <strain evidence="9 10">AK7</strain>
    </source>
</reference>
<evidence type="ECO:0000256" key="4">
    <source>
        <dbReference type="ARBA" id="ARBA00022989"/>
    </source>
</evidence>
<evidence type="ECO:0000256" key="2">
    <source>
        <dbReference type="ARBA" id="ARBA00022475"/>
    </source>
</evidence>
<evidence type="ECO:0000313" key="9">
    <source>
        <dbReference type="EMBL" id="ELR68841.1"/>
    </source>
</evidence>
<keyword evidence="10" id="KW-1185">Reference proteome</keyword>
<feature type="transmembrane region" description="Helical" evidence="6">
    <location>
        <begin position="422"/>
        <end position="450"/>
    </location>
</feature>
<evidence type="ECO:0000259" key="8">
    <source>
        <dbReference type="Pfam" id="PF12704"/>
    </source>
</evidence>
<sequence>MYSMKSNQNEAAPPKWMDRVLECFCAPHLLEEVKGDLHERFHLRAKRIGASKARKYYLREVFSFARPYIMRRNVSNNTLKIAMFKNYFKIAYRNLINKKVYSGINIVGLSIGITCCMLIFQYVAFEKSFDSFHEHETDIYRVLPGFGRGDEKVEFKGAYTPQSMAPAFKEAVPEILHITRVHTDNVIVSDAAHPDKVFEEDEVLYADPDFLKMFTFPLKSGNIRQALLPGTALLSEAAALKYFGEDNPVGKTMAVTGQVQQDYRVVGVFSGVPDNSHLQFEILLSMDNLLKGQGYANEPEGGWSWNNFGTYIQLHPDANRELTEQKLTKVLLEHRGEALQHQGYRSGIKVQPLKDIHLNAEITGALNEAMGSSRTVYFFTIIGLVTFLIALINYINLSTARALNRAREVGVRKVIGAQKTQLVVQFLCDAALTNFIALVLALAATAWLIPYVNNIADTHLSTALWLHPDFWLVFLVTLLVSTLLSGLYPAFILSSFKPVTVLKGRLSSFSSQQWLRKGLVVLQFAASIVLITGTVIIYNQLDYMRGRDLGLDIEKVLTIEGPRNLQEGIDRANATASFLNELRKIPGIEQAASSHSLPGQRFNWNGASIRKATDDPANALRGVATYVDTSFAKLYGLELLAGKGFEDITISTAEDAPWPVIINENLVKSLDFEGPSTAINEMLDIGGYEAQVIGVYKDFNWTSAHQEQQNVVLGPSSTGRHLSLKVSTSDLPATVDKIESLYNQFFPANVFNYGFVDQIFDRQYRNDIRFAKLFGLFAGLAIFIACLGLFGLASFTSQQRKKEIGVRKVLGASVGSVVKLLNIDFIKLVIIGFVVAVPVAWYIMDQWLADFAYRIEIGTGVFLLAGLAALFIAILTVSGLSIKAAISNPVDSLREE</sequence>
<dbReference type="InterPro" id="IPR050250">
    <property type="entry name" value="Macrolide_Exporter_MacB"/>
</dbReference>
<feature type="transmembrane region" description="Helical" evidence="6">
    <location>
        <begin position="855"/>
        <end position="877"/>
    </location>
</feature>
<keyword evidence="5 6" id="KW-0472">Membrane</keyword>
<feature type="transmembrane region" description="Helical" evidence="6">
    <location>
        <begin position="376"/>
        <end position="397"/>
    </location>
</feature>
<dbReference type="NCBIfam" id="NF038404">
    <property type="entry name" value="perm_prefix_2"/>
    <property type="match status" value="1"/>
</dbReference>
<accession>L8JIY4</accession>
<dbReference type="InterPro" id="IPR025857">
    <property type="entry name" value="MacB_PCD"/>
</dbReference>
<feature type="transmembrane region" description="Helical" evidence="6">
    <location>
        <begin position="825"/>
        <end position="843"/>
    </location>
</feature>
<evidence type="ECO:0000256" key="1">
    <source>
        <dbReference type="ARBA" id="ARBA00004651"/>
    </source>
</evidence>
<evidence type="ECO:0000256" key="3">
    <source>
        <dbReference type="ARBA" id="ARBA00022692"/>
    </source>
</evidence>
<dbReference type="OrthoDB" id="5933722at2"/>
<dbReference type="Pfam" id="PF02687">
    <property type="entry name" value="FtsX"/>
    <property type="match status" value="2"/>
</dbReference>
<keyword evidence="2" id="KW-1003">Cell membrane</keyword>
<feature type="transmembrane region" description="Helical" evidence="6">
    <location>
        <begin position="103"/>
        <end position="125"/>
    </location>
</feature>
<keyword evidence="3 6" id="KW-0812">Transmembrane</keyword>
<dbReference type="PANTHER" id="PTHR30572:SF18">
    <property type="entry name" value="ABC-TYPE MACROLIDE FAMILY EXPORT SYSTEM PERMEASE COMPONENT 2"/>
    <property type="match status" value="1"/>
</dbReference>